<dbReference type="WBParaSite" id="ACAC_0000363001-mRNA-1">
    <property type="protein sequence ID" value="ACAC_0000363001-mRNA-1"/>
    <property type="gene ID" value="ACAC_0000363001"/>
</dbReference>
<name>A0A0K0D0N8_ANGCA</name>
<keyword evidence="1" id="KW-1133">Transmembrane helix</keyword>
<evidence type="ECO:0000256" key="1">
    <source>
        <dbReference type="SAM" id="Phobius"/>
    </source>
</evidence>
<keyword evidence="2" id="KW-1185">Reference proteome</keyword>
<organism evidence="2 3">
    <name type="scientific">Angiostrongylus cantonensis</name>
    <name type="common">Rat lungworm</name>
    <dbReference type="NCBI Taxonomy" id="6313"/>
    <lineage>
        <taxon>Eukaryota</taxon>
        <taxon>Metazoa</taxon>
        <taxon>Ecdysozoa</taxon>
        <taxon>Nematoda</taxon>
        <taxon>Chromadorea</taxon>
        <taxon>Rhabditida</taxon>
        <taxon>Rhabditina</taxon>
        <taxon>Rhabditomorpha</taxon>
        <taxon>Strongyloidea</taxon>
        <taxon>Metastrongylidae</taxon>
        <taxon>Angiostrongylus</taxon>
    </lineage>
</organism>
<dbReference type="Proteomes" id="UP000035642">
    <property type="component" value="Unassembled WGS sequence"/>
</dbReference>
<feature type="transmembrane region" description="Helical" evidence="1">
    <location>
        <begin position="65"/>
        <end position="87"/>
    </location>
</feature>
<accession>A0A0K0D0N8</accession>
<protein>
    <submittedName>
        <fullName evidence="3">NADH dehydrogenase [ubiquinone] 1 beta subcomplex subunit 11, mitochondrial</fullName>
    </submittedName>
</protein>
<reference evidence="2" key="1">
    <citation type="submission" date="2012-09" db="EMBL/GenBank/DDBJ databases">
        <authorList>
            <person name="Martin A.A."/>
        </authorList>
    </citation>
    <scope>NUCLEOTIDE SEQUENCE</scope>
</reference>
<evidence type="ECO:0000313" key="2">
    <source>
        <dbReference type="Proteomes" id="UP000035642"/>
    </source>
</evidence>
<proteinExistence type="predicted"/>
<reference evidence="3" key="2">
    <citation type="submission" date="2017-02" db="UniProtKB">
        <authorList>
            <consortium name="WormBaseParasite"/>
        </authorList>
    </citation>
    <scope>IDENTIFICATION</scope>
</reference>
<evidence type="ECO:0000313" key="3">
    <source>
        <dbReference type="WBParaSite" id="ACAC_0000363001-mRNA-1"/>
    </source>
</evidence>
<keyword evidence="1" id="KW-0812">Transmembrane</keyword>
<sequence>MRCALATVTPGESKVQLQKPEGESGFFKYGRNLSRNPKLKGVPKPQPGDTLASFMFRRLGHAYEVYPLFFLAGFWVVISCATIYYSFTKIEVWLDRSKSYSPSDWERARDNYWRKGTLAFDFEGRTRQRCELMEILQDEMLEAAKKRGTR</sequence>
<dbReference type="AlphaFoldDB" id="A0A0K0D0N8"/>
<dbReference type="STRING" id="6313.A0A0K0D0N8"/>
<keyword evidence="1" id="KW-0472">Membrane</keyword>